<organism evidence="3 4">
    <name type="scientific">Algivirga pacifica</name>
    <dbReference type="NCBI Taxonomy" id="1162670"/>
    <lineage>
        <taxon>Bacteria</taxon>
        <taxon>Pseudomonadati</taxon>
        <taxon>Bacteroidota</taxon>
        <taxon>Cytophagia</taxon>
        <taxon>Cytophagales</taxon>
        <taxon>Flammeovirgaceae</taxon>
        <taxon>Algivirga</taxon>
    </lineage>
</organism>
<dbReference type="Gene3D" id="3.20.20.80">
    <property type="entry name" value="Glycosidases"/>
    <property type="match status" value="1"/>
</dbReference>
<comment type="caution">
    <text evidence="3">The sequence shown here is derived from an EMBL/GenBank/DDBJ whole genome shotgun (WGS) entry which is preliminary data.</text>
</comment>
<evidence type="ECO:0000256" key="1">
    <source>
        <dbReference type="ARBA" id="ARBA00022729"/>
    </source>
</evidence>
<protein>
    <submittedName>
        <fullName evidence="3">Glycoside hydrolase family 10 protein</fullName>
    </submittedName>
</protein>
<dbReference type="InterPro" id="IPR013783">
    <property type="entry name" value="Ig-like_fold"/>
</dbReference>
<accession>A0ABP9DAN1</accession>
<dbReference type="SUPFAM" id="SSF51445">
    <property type="entry name" value="(Trans)glycosidases"/>
    <property type="match status" value="1"/>
</dbReference>
<dbReference type="InterPro" id="IPR052177">
    <property type="entry name" value="Divisome_Glycosyl_Hydrolase"/>
</dbReference>
<dbReference type="Pfam" id="PF02638">
    <property type="entry name" value="GHL10"/>
    <property type="match status" value="1"/>
</dbReference>
<reference evidence="4" key="1">
    <citation type="journal article" date="2019" name="Int. J. Syst. Evol. Microbiol.">
        <title>The Global Catalogue of Microorganisms (GCM) 10K type strain sequencing project: providing services to taxonomists for standard genome sequencing and annotation.</title>
        <authorList>
            <consortium name="The Broad Institute Genomics Platform"/>
            <consortium name="The Broad Institute Genome Sequencing Center for Infectious Disease"/>
            <person name="Wu L."/>
            <person name="Ma J."/>
        </authorList>
    </citation>
    <scope>NUCLEOTIDE SEQUENCE [LARGE SCALE GENOMIC DNA]</scope>
    <source>
        <strain evidence="4">JCM 18326</strain>
    </source>
</reference>
<dbReference type="PANTHER" id="PTHR43405">
    <property type="entry name" value="GLYCOSYL HYDROLASE DIGH"/>
    <property type="match status" value="1"/>
</dbReference>
<gene>
    <name evidence="3" type="ORF">GCM10023331_17840</name>
</gene>
<keyword evidence="4" id="KW-1185">Reference proteome</keyword>
<proteinExistence type="predicted"/>
<keyword evidence="3" id="KW-0378">Hydrolase</keyword>
<sequence>MRIVKKDLRRYAVVVFTILISTPLAWAQGPAKREFRAAWVASVANIDWPVKKGLSVQEQKQSFANILDEHKASGMNAVIVQVRPTADTFYPSANEPWSEYLTGTQGEMPGPYYNPLAFMIEEAHKRNLEFHAWFNPYRANMRDSLDQLAETHPLRSHPEWFVHYGTRWYYNPGIPEVKDFVIGEIMEVVRHYDIDAVHFDDYFYPYKVAGTEFPDSLEYQTYGAEQFEDVADWRRDNVNVFVKEISEKIKKEKPFLKFGISPFGVWRNKKDDPEGSDTNAYTNYDGLYADVLLWMKEGWIDYVVPQLYWKIGHRVADYDVLARWWNEHDYGRHIYIGHGLHNVKKWEATELSKQLELNKQLDKINGSAYFSSKWITGNVAGVQDSLKSYYNEPALMPVMSWLQAPALAAAPELKEVGGKYKEGITLKWEDALSSTATYYAVYRAILPKSGETPDFKLLTTVRRGLKDEQTYTDHTCEAGEKYVYALSALNRSHHESAPQMQAIKVRRWWKAKKLDYQPQVQELPEVTTDIK</sequence>
<dbReference type="GO" id="GO:0016787">
    <property type="term" value="F:hydrolase activity"/>
    <property type="evidence" value="ECO:0007669"/>
    <property type="project" value="UniProtKB-KW"/>
</dbReference>
<keyword evidence="1" id="KW-0732">Signal</keyword>
<dbReference type="InterPro" id="IPR003790">
    <property type="entry name" value="GHL10"/>
</dbReference>
<evidence type="ECO:0000313" key="3">
    <source>
        <dbReference type="EMBL" id="GAA4833000.1"/>
    </source>
</evidence>
<dbReference type="Proteomes" id="UP001500298">
    <property type="component" value="Unassembled WGS sequence"/>
</dbReference>
<name>A0ABP9DAN1_9BACT</name>
<dbReference type="InterPro" id="IPR017853">
    <property type="entry name" value="GH"/>
</dbReference>
<dbReference type="RefSeq" id="WP_345371074.1">
    <property type="nucleotide sequence ID" value="NZ_BAABJX010000026.1"/>
</dbReference>
<dbReference type="EMBL" id="BAABJX010000026">
    <property type="protein sequence ID" value="GAA4833000.1"/>
    <property type="molecule type" value="Genomic_DNA"/>
</dbReference>
<dbReference type="Gene3D" id="2.60.40.10">
    <property type="entry name" value="Immunoglobulins"/>
    <property type="match status" value="1"/>
</dbReference>
<feature type="domain" description="Glycosyl hydrolase-like 10" evidence="2">
    <location>
        <begin position="34"/>
        <end position="344"/>
    </location>
</feature>
<dbReference type="PANTHER" id="PTHR43405:SF1">
    <property type="entry name" value="GLYCOSYL HYDROLASE DIGH"/>
    <property type="match status" value="1"/>
</dbReference>
<evidence type="ECO:0000259" key="2">
    <source>
        <dbReference type="Pfam" id="PF02638"/>
    </source>
</evidence>
<evidence type="ECO:0000313" key="4">
    <source>
        <dbReference type="Proteomes" id="UP001500298"/>
    </source>
</evidence>